<dbReference type="Proteomes" id="UP001497457">
    <property type="component" value="Unassembled WGS sequence"/>
</dbReference>
<feature type="transmembrane region" description="Helical" evidence="1">
    <location>
        <begin position="87"/>
        <end position="107"/>
    </location>
</feature>
<feature type="transmembrane region" description="Helical" evidence="1">
    <location>
        <begin position="122"/>
        <end position="145"/>
    </location>
</feature>
<keyword evidence="3" id="KW-1185">Reference proteome</keyword>
<dbReference type="AlphaFoldDB" id="A0ABC9GRN1"/>
<accession>A0ABC9GRN1</accession>
<keyword evidence="1" id="KW-0472">Membrane</keyword>
<comment type="caution">
    <text evidence="2">The sequence shown here is derived from an EMBL/GenBank/DDBJ whole genome shotgun (WGS) entry which is preliminary data.</text>
</comment>
<evidence type="ECO:0000313" key="2">
    <source>
        <dbReference type="EMBL" id="CAM0144688.1"/>
    </source>
</evidence>
<evidence type="ECO:0008006" key="4">
    <source>
        <dbReference type="Google" id="ProtNLM"/>
    </source>
</evidence>
<gene>
    <name evidence="2" type="ORF">URODEC1_LOCUS118542</name>
</gene>
<feature type="transmembrane region" description="Helical" evidence="1">
    <location>
        <begin position="53"/>
        <end position="75"/>
    </location>
</feature>
<name>A0ABC9GRN1_9POAL</name>
<organism evidence="2 3">
    <name type="scientific">Urochloa decumbens</name>
    <dbReference type="NCBI Taxonomy" id="240449"/>
    <lineage>
        <taxon>Eukaryota</taxon>
        <taxon>Viridiplantae</taxon>
        <taxon>Streptophyta</taxon>
        <taxon>Embryophyta</taxon>
        <taxon>Tracheophyta</taxon>
        <taxon>Spermatophyta</taxon>
        <taxon>Magnoliopsida</taxon>
        <taxon>Liliopsida</taxon>
        <taxon>Poales</taxon>
        <taxon>Poaceae</taxon>
        <taxon>PACMAD clade</taxon>
        <taxon>Panicoideae</taxon>
        <taxon>Panicodae</taxon>
        <taxon>Paniceae</taxon>
        <taxon>Melinidinae</taxon>
        <taxon>Urochloa</taxon>
    </lineage>
</organism>
<keyword evidence="1" id="KW-0812">Transmembrane</keyword>
<dbReference type="EMBL" id="CAXIPR030000042">
    <property type="protein sequence ID" value="CAM0144688.1"/>
    <property type="molecule type" value="Genomic_DNA"/>
</dbReference>
<keyword evidence="1" id="KW-1133">Transmembrane helix</keyword>
<reference evidence="2" key="1">
    <citation type="submission" date="2024-10" db="EMBL/GenBank/DDBJ databases">
        <authorList>
            <person name="Ryan C."/>
        </authorList>
    </citation>
    <scope>NUCLEOTIDE SEQUENCE [LARGE SCALE GENOMIC DNA]</scope>
</reference>
<evidence type="ECO:0000256" key="1">
    <source>
        <dbReference type="SAM" id="Phobius"/>
    </source>
</evidence>
<sequence>MFSLNVDCPVEKVFMPLLYPMVMLMSLAVRTGILWPLDPMDMGPVVEQPRVVLVGTCLTFSVVAVLHAYTACFHLGVFGPVRLRPQFAWVAPVALWFVSVAFFNHYVDFPGITGTHPAEQAVANVTSCTLFIFTLALVGVSVSLCSSNRLIDSVPYDD</sequence>
<feature type="transmembrane region" description="Helical" evidence="1">
    <location>
        <begin position="12"/>
        <end position="33"/>
    </location>
</feature>
<evidence type="ECO:0000313" key="3">
    <source>
        <dbReference type="Proteomes" id="UP001497457"/>
    </source>
</evidence>
<protein>
    <recommendedName>
        <fullName evidence="4">Transmembrane protein</fullName>
    </recommendedName>
</protein>
<proteinExistence type="predicted"/>